<organism evidence="1 2">
    <name type="scientific">Stephania yunnanensis</name>
    <dbReference type="NCBI Taxonomy" id="152371"/>
    <lineage>
        <taxon>Eukaryota</taxon>
        <taxon>Viridiplantae</taxon>
        <taxon>Streptophyta</taxon>
        <taxon>Embryophyta</taxon>
        <taxon>Tracheophyta</taxon>
        <taxon>Spermatophyta</taxon>
        <taxon>Magnoliopsida</taxon>
        <taxon>Ranunculales</taxon>
        <taxon>Menispermaceae</taxon>
        <taxon>Menispermoideae</taxon>
        <taxon>Cissampelideae</taxon>
        <taxon>Stephania</taxon>
    </lineage>
</organism>
<dbReference type="Proteomes" id="UP001420932">
    <property type="component" value="Unassembled WGS sequence"/>
</dbReference>
<proteinExistence type="predicted"/>
<keyword evidence="2" id="KW-1185">Reference proteome</keyword>
<gene>
    <name evidence="1" type="ORF">Syun_014908</name>
</gene>
<comment type="caution">
    <text evidence="1">The sequence shown here is derived from an EMBL/GenBank/DDBJ whole genome shotgun (WGS) entry which is preliminary data.</text>
</comment>
<reference evidence="1 2" key="1">
    <citation type="submission" date="2024-01" db="EMBL/GenBank/DDBJ databases">
        <title>Genome assemblies of Stephania.</title>
        <authorList>
            <person name="Yang L."/>
        </authorList>
    </citation>
    <scope>NUCLEOTIDE SEQUENCE [LARGE SCALE GENOMIC DNA]</scope>
    <source>
        <strain evidence="1">YNDBR</strain>
        <tissue evidence="1">Leaf</tissue>
    </source>
</reference>
<evidence type="ECO:0000313" key="1">
    <source>
        <dbReference type="EMBL" id="KAK9135578.1"/>
    </source>
</evidence>
<sequence>MGIGLMGLGHKCYMHVLFVSPERFLNAYFISIIETTPLISLVVVVDEVHCSRSEGLLPPFVSCNFFLWYKGIYDFLSLLLKALECSVRLASVRRSLFANDVQRSNLTAVKELLGSMDLMGSEILLVGCSNLLGLVGDAITSAEANIFSAKHQRRRQELTQTTPDQQLDDEAVYFKVAGDCPKGCVYSLRSLWRKKRRYVDPDASTSQFDEEQLHRPVVIVLYDSYFAVLSPRCPIYKTNLNNTIFLHNDAPANVRLLADAVHSTRCPHARTDTVYPPPPST</sequence>
<dbReference type="AlphaFoldDB" id="A0AAP0P8Y3"/>
<name>A0AAP0P8Y3_9MAGN</name>
<evidence type="ECO:0000313" key="2">
    <source>
        <dbReference type="Proteomes" id="UP001420932"/>
    </source>
</evidence>
<protein>
    <submittedName>
        <fullName evidence="1">Uncharacterized protein</fullName>
    </submittedName>
</protein>
<dbReference type="EMBL" id="JBBNAF010000006">
    <property type="protein sequence ID" value="KAK9135578.1"/>
    <property type="molecule type" value="Genomic_DNA"/>
</dbReference>
<accession>A0AAP0P8Y3</accession>